<protein>
    <submittedName>
        <fullName evidence="1">Uncharacterized protein</fullName>
    </submittedName>
</protein>
<dbReference type="EMBL" id="CP011253">
    <property type="protein sequence ID" value="AKC68275.1"/>
    <property type="molecule type" value="Genomic_DNA"/>
</dbReference>
<dbReference type="Proteomes" id="UP000035050">
    <property type="component" value="Chromosome"/>
</dbReference>
<dbReference type="PATRIC" id="fig|573737.6.peg.874"/>
<evidence type="ECO:0000313" key="2">
    <source>
        <dbReference type="Proteomes" id="UP000035050"/>
    </source>
</evidence>
<organism evidence="1 2">
    <name type="scientific">Pandoraea oxalativorans</name>
    <dbReference type="NCBI Taxonomy" id="573737"/>
    <lineage>
        <taxon>Bacteria</taxon>
        <taxon>Pseudomonadati</taxon>
        <taxon>Pseudomonadota</taxon>
        <taxon>Betaproteobacteria</taxon>
        <taxon>Burkholderiales</taxon>
        <taxon>Burkholderiaceae</taxon>
        <taxon>Pandoraea</taxon>
    </lineage>
</organism>
<evidence type="ECO:0000313" key="1">
    <source>
        <dbReference type="EMBL" id="AKC68275.1"/>
    </source>
</evidence>
<dbReference type="KEGG" id="pox:MB84_00595"/>
<dbReference type="AlphaFoldDB" id="A0A0E3Y9K2"/>
<keyword evidence="2" id="KW-1185">Reference proteome</keyword>
<name>A0A0E3Y9K2_9BURK</name>
<sequence>MHGDHALGRRAPLYRRAAWQANTEFRAPPSHFGIAAAVFCGLRLLLELPHGRCCLPLAPDPGPVKASQASHVRPVLRATRISNASTDRLRRH</sequence>
<proteinExistence type="predicted"/>
<reference evidence="1" key="1">
    <citation type="submission" date="2016-06" db="EMBL/GenBank/DDBJ databases">
        <title>Pandoraea oxalativorans DSM 23570 Genome Sequencing.</title>
        <authorList>
            <person name="Ee R."/>
            <person name="Lim Y.-L."/>
            <person name="Yong D."/>
            <person name="Yin W.-F."/>
            <person name="Chan K.-G."/>
        </authorList>
    </citation>
    <scope>NUCLEOTIDE SEQUENCE</scope>
    <source>
        <strain evidence="1">DSM 23570</strain>
    </source>
</reference>
<dbReference type="HOGENOM" id="CLU_2410541_0_0_4"/>
<gene>
    <name evidence="1" type="ORF">MB84_00595</name>
</gene>
<accession>A0A0E3Y9K2</accession>